<dbReference type="PROSITE" id="PS50045">
    <property type="entry name" value="SIGMA54_INTERACT_4"/>
    <property type="match status" value="1"/>
</dbReference>
<dbReference type="SMART" id="SM00091">
    <property type="entry name" value="PAS"/>
    <property type="match status" value="1"/>
</dbReference>
<dbReference type="InterPro" id="IPR002078">
    <property type="entry name" value="Sigma_54_int"/>
</dbReference>
<sequence length="479" mass="52645">MDYKLLLKSVLEHLDEGILVVDKKATVTFYNEPATNIAGITQAKAVGKNILEIFPGLTPESSTFYQVLKNKQPIIDYVQTYVNYQGAKVSTLTTTIPLFEQGAISGALEIYRDLTQVTELAEKVLNLQSELFKRKSKEKAYQANGATYTFADIIGESAAIKELKARARKIADSDSPVLVYGETGTGKELLVQAIHNAGKTRRNQPFIAQNCAALPNTLLDSILFGTTSGSFTGAKDKPGLFELADGGTLFLDEVNSMDLELQGKLLRVLQDGVVRRVGGAGTVRVDVRIIASTNEPPLEIVERKLLRQDLYYRLNVIALSIPALNARKEDIPLLTQFFIALYNGKVNKKVERISAAALAIFQAYHWPGNIRELKYTIESIMNFTDQAVIDSSDIPSHIVSAVKAAAVEPAEPAGKRPVISLADSLNAYEQQLIRTAIQQANGNGAKAARILNIPRQTLHNKLKKHNIQWEIVVKTDQDG</sequence>
<evidence type="ECO:0000259" key="6">
    <source>
        <dbReference type="PROSITE" id="PS50112"/>
    </source>
</evidence>
<feature type="domain" description="PAS" evidence="6">
    <location>
        <begin position="3"/>
        <end position="61"/>
    </location>
</feature>
<evidence type="ECO:0000256" key="3">
    <source>
        <dbReference type="ARBA" id="ARBA00023015"/>
    </source>
</evidence>
<dbReference type="PANTHER" id="PTHR32071">
    <property type="entry name" value="TRANSCRIPTIONAL REGULATORY PROTEIN"/>
    <property type="match status" value="1"/>
</dbReference>
<keyword evidence="2" id="KW-0067">ATP-binding</keyword>
<keyword evidence="8" id="KW-1185">Reference proteome</keyword>
<dbReference type="InterPro" id="IPR000014">
    <property type="entry name" value="PAS"/>
</dbReference>
<dbReference type="Gene3D" id="3.40.50.300">
    <property type="entry name" value="P-loop containing nucleotide triphosphate hydrolases"/>
    <property type="match status" value="1"/>
</dbReference>
<dbReference type="Pfam" id="PF25601">
    <property type="entry name" value="AAA_lid_14"/>
    <property type="match status" value="1"/>
</dbReference>
<dbReference type="InterPro" id="IPR027417">
    <property type="entry name" value="P-loop_NTPase"/>
</dbReference>
<dbReference type="KEGG" id="sted:SPTER_40430"/>
<keyword evidence="1" id="KW-0547">Nucleotide-binding</keyword>
<organism evidence="7 8">
    <name type="scientific">Sporomusa termitida</name>
    <dbReference type="NCBI Taxonomy" id="2377"/>
    <lineage>
        <taxon>Bacteria</taxon>
        <taxon>Bacillati</taxon>
        <taxon>Bacillota</taxon>
        <taxon>Negativicutes</taxon>
        <taxon>Selenomonadales</taxon>
        <taxon>Sporomusaceae</taxon>
        <taxon>Sporomusa</taxon>
    </lineage>
</organism>
<dbReference type="PANTHER" id="PTHR32071:SF74">
    <property type="entry name" value="TRANSCRIPTIONAL ACTIVATOR ROCR"/>
    <property type="match status" value="1"/>
</dbReference>
<keyword evidence="3" id="KW-0805">Transcription regulation</keyword>
<evidence type="ECO:0000259" key="5">
    <source>
        <dbReference type="PROSITE" id="PS50045"/>
    </source>
</evidence>
<dbReference type="GO" id="GO:0006355">
    <property type="term" value="P:regulation of DNA-templated transcription"/>
    <property type="evidence" value="ECO:0007669"/>
    <property type="project" value="InterPro"/>
</dbReference>
<dbReference type="Gene3D" id="1.10.10.60">
    <property type="entry name" value="Homeodomain-like"/>
    <property type="match status" value="1"/>
</dbReference>
<evidence type="ECO:0000256" key="1">
    <source>
        <dbReference type="ARBA" id="ARBA00022741"/>
    </source>
</evidence>
<dbReference type="GO" id="GO:0005524">
    <property type="term" value="F:ATP binding"/>
    <property type="evidence" value="ECO:0007669"/>
    <property type="project" value="UniProtKB-KW"/>
</dbReference>
<name>A0A517DZ23_9FIRM</name>
<feature type="domain" description="Sigma-54 factor interaction" evidence="5">
    <location>
        <begin position="153"/>
        <end position="382"/>
    </location>
</feature>
<dbReference type="PROSITE" id="PS00675">
    <property type="entry name" value="SIGMA54_INTERACT_1"/>
    <property type="match status" value="1"/>
</dbReference>
<dbReference type="PROSITE" id="PS00676">
    <property type="entry name" value="SIGMA54_INTERACT_2"/>
    <property type="match status" value="1"/>
</dbReference>
<gene>
    <name evidence="7" type="primary">rocR_4</name>
    <name evidence="7" type="ORF">SPTER_40430</name>
</gene>
<evidence type="ECO:0000313" key="7">
    <source>
        <dbReference type="EMBL" id="QDR82615.1"/>
    </source>
</evidence>
<dbReference type="InterPro" id="IPR058031">
    <property type="entry name" value="AAA_lid_NorR"/>
</dbReference>
<dbReference type="InterPro" id="IPR002197">
    <property type="entry name" value="HTH_Fis"/>
</dbReference>
<dbReference type="Gene3D" id="3.30.450.20">
    <property type="entry name" value="PAS domain"/>
    <property type="match status" value="1"/>
</dbReference>
<dbReference type="PROSITE" id="PS50112">
    <property type="entry name" value="PAS"/>
    <property type="match status" value="1"/>
</dbReference>
<dbReference type="SUPFAM" id="SSF55785">
    <property type="entry name" value="PYP-like sensor domain (PAS domain)"/>
    <property type="match status" value="1"/>
</dbReference>
<dbReference type="SUPFAM" id="SSF46689">
    <property type="entry name" value="Homeodomain-like"/>
    <property type="match status" value="1"/>
</dbReference>
<dbReference type="AlphaFoldDB" id="A0A517DZ23"/>
<dbReference type="EMBL" id="CP036259">
    <property type="protein sequence ID" value="QDR82615.1"/>
    <property type="molecule type" value="Genomic_DNA"/>
</dbReference>
<dbReference type="GO" id="GO:0043565">
    <property type="term" value="F:sequence-specific DNA binding"/>
    <property type="evidence" value="ECO:0007669"/>
    <property type="project" value="InterPro"/>
</dbReference>
<dbReference type="SMART" id="SM00382">
    <property type="entry name" value="AAA"/>
    <property type="match status" value="1"/>
</dbReference>
<dbReference type="InterPro" id="IPR035965">
    <property type="entry name" value="PAS-like_dom_sf"/>
</dbReference>
<evidence type="ECO:0000313" key="8">
    <source>
        <dbReference type="Proteomes" id="UP000320776"/>
    </source>
</evidence>
<dbReference type="SUPFAM" id="SSF52540">
    <property type="entry name" value="P-loop containing nucleoside triphosphate hydrolases"/>
    <property type="match status" value="1"/>
</dbReference>
<dbReference type="InterPro" id="IPR003593">
    <property type="entry name" value="AAA+_ATPase"/>
</dbReference>
<dbReference type="Gene3D" id="1.10.8.60">
    <property type="match status" value="1"/>
</dbReference>
<dbReference type="CDD" id="cd00009">
    <property type="entry name" value="AAA"/>
    <property type="match status" value="1"/>
</dbReference>
<dbReference type="InterPro" id="IPR013656">
    <property type="entry name" value="PAS_4"/>
</dbReference>
<dbReference type="NCBIfam" id="TIGR00229">
    <property type="entry name" value="sensory_box"/>
    <property type="match status" value="1"/>
</dbReference>
<dbReference type="Pfam" id="PF02954">
    <property type="entry name" value="HTH_8"/>
    <property type="match status" value="1"/>
</dbReference>
<dbReference type="Proteomes" id="UP000320776">
    <property type="component" value="Chromosome"/>
</dbReference>
<dbReference type="CDD" id="cd00130">
    <property type="entry name" value="PAS"/>
    <property type="match status" value="1"/>
</dbReference>
<proteinExistence type="predicted"/>
<dbReference type="FunFam" id="3.40.50.300:FF:000006">
    <property type="entry name" value="DNA-binding transcriptional regulator NtrC"/>
    <property type="match status" value="1"/>
</dbReference>
<dbReference type="Pfam" id="PF00158">
    <property type="entry name" value="Sigma54_activat"/>
    <property type="match status" value="1"/>
</dbReference>
<protein>
    <submittedName>
        <fullName evidence="7">Arginine utilization regulatory protein RocR</fullName>
    </submittedName>
</protein>
<evidence type="ECO:0000256" key="4">
    <source>
        <dbReference type="ARBA" id="ARBA00023163"/>
    </source>
</evidence>
<dbReference type="InterPro" id="IPR025943">
    <property type="entry name" value="Sigma_54_int_dom_ATP-bd_2"/>
</dbReference>
<accession>A0A517DZ23</accession>
<evidence type="ECO:0000256" key="2">
    <source>
        <dbReference type="ARBA" id="ARBA00022840"/>
    </source>
</evidence>
<reference evidence="7 8" key="1">
    <citation type="submission" date="2019-02" db="EMBL/GenBank/DDBJ databases">
        <title>Closed genome of Sporomusa termitida DSM 4440.</title>
        <authorList>
            <person name="Poehlein A."/>
            <person name="Daniel R."/>
        </authorList>
    </citation>
    <scope>NUCLEOTIDE SEQUENCE [LARGE SCALE GENOMIC DNA]</scope>
    <source>
        <strain evidence="7 8">DSM 4440</strain>
    </source>
</reference>
<dbReference type="Pfam" id="PF08448">
    <property type="entry name" value="PAS_4"/>
    <property type="match status" value="1"/>
</dbReference>
<dbReference type="PRINTS" id="PR01590">
    <property type="entry name" value="HTHFIS"/>
</dbReference>
<dbReference type="InterPro" id="IPR025662">
    <property type="entry name" value="Sigma_54_int_dom_ATP-bd_1"/>
</dbReference>
<dbReference type="InterPro" id="IPR009057">
    <property type="entry name" value="Homeodomain-like_sf"/>
</dbReference>
<keyword evidence="4" id="KW-0804">Transcription</keyword>
<dbReference type="RefSeq" id="WP_170233341.1">
    <property type="nucleotide sequence ID" value="NZ_CP036259.1"/>
</dbReference>